<sequence length="293" mass="32766">MQEMDQGSNTNRRHSRRCSYETCKEKDCQGDIFDPEKSDSFESSEEQVCNSLGSGESWEGEYANDTFTLGSSTLDSFQFVGVTEFNATNAGAFSLWLNNETHGEFLFGGVNKAKYTGPLVTYPVAADNTFDVRDRALVVMTGLRTTSDGKTSELDFKARPVLLDAGTIQSRLSLNMTLPLITTMKVSMDEKLDAVAPCNTSSKETLDFTFRDLTLNVPSQTSSRQPQLRAVSTVWRAAKSSITKIPLVLRDDFLRAVYVVYDWDNMEISLAQYNPEEAKDGIHDWDLISRPSY</sequence>
<dbReference type="InterPro" id="IPR021109">
    <property type="entry name" value="Peptidase_aspartic_dom_sf"/>
</dbReference>
<dbReference type="Proteomes" id="UP000573603">
    <property type="component" value="Unassembled WGS sequence"/>
</dbReference>
<dbReference type="AlphaFoldDB" id="A0A8H4ZUZ1"/>
<dbReference type="PROSITE" id="PS51767">
    <property type="entry name" value="PEPTIDASE_A1"/>
    <property type="match status" value="1"/>
</dbReference>
<dbReference type="SUPFAM" id="SSF50630">
    <property type="entry name" value="Acid proteases"/>
    <property type="match status" value="1"/>
</dbReference>
<comment type="similarity">
    <text evidence="1">Belongs to the peptidase A1 family.</text>
</comment>
<dbReference type="GO" id="GO:0004190">
    <property type="term" value="F:aspartic-type endopeptidase activity"/>
    <property type="evidence" value="ECO:0007669"/>
    <property type="project" value="InterPro"/>
</dbReference>
<dbReference type="PRINTS" id="PR00792">
    <property type="entry name" value="PEPSIN"/>
</dbReference>
<evidence type="ECO:0000259" key="2">
    <source>
        <dbReference type="PROSITE" id="PS51767"/>
    </source>
</evidence>
<feature type="domain" description="Peptidase A1" evidence="2">
    <location>
        <begin position="1"/>
        <end position="271"/>
    </location>
</feature>
<gene>
    <name evidence="3" type="ORF">FANTH_2181</name>
</gene>
<dbReference type="PANTHER" id="PTHR47966:SF65">
    <property type="entry name" value="ASPARTIC-TYPE ENDOPEPTIDASE"/>
    <property type="match status" value="1"/>
</dbReference>
<dbReference type="InterPro" id="IPR001461">
    <property type="entry name" value="Aspartic_peptidase_A1"/>
</dbReference>
<comment type="caution">
    <text evidence="3">The sequence shown here is derived from an EMBL/GenBank/DDBJ whole genome shotgun (WGS) entry which is preliminary data.</text>
</comment>
<dbReference type="PANTHER" id="PTHR47966">
    <property type="entry name" value="BETA-SITE APP-CLEAVING ENZYME, ISOFORM A-RELATED"/>
    <property type="match status" value="1"/>
</dbReference>
<dbReference type="GO" id="GO:0006508">
    <property type="term" value="P:proteolysis"/>
    <property type="evidence" value="ECO:0007669"/>
    <property type="project" value="InterPro"/>
</dbReference>
<protein>
    <recommendedName>
        <fullName evidence="2">Peptidase A1 domain-containing protein</fullName>
    </recommendedName>
</protein>
<dbReference type="Gene3D" id="2.40.70.10">
    <property type="entry name" value="Acid Proteases"/>
    <property type="match status" value="2"/>
</dbReference>
<evidence type="ECO:0000313" key="4">
    <source>
        <dbReference type="Proteomes" id="UP000573603"/>
    </source>
</evidence>
<proteinExistence type="inferred from homology"/>
<dbReference type="EMBL" id="JABEVY010000050">
    <property type="protein sequence ID" value="KAF5252857.1"/>
    <property type="molecule type" value="Genomic_DNA"/>
</dbReference>
<keyword evidence="4" id="KW-1185">Reference proteome</keyword>
<organism evidence="3 4">
    <name type="scientific">Fusarium anthophilum</name>
    <dbReference type="NCBI Taxonomy" id="48485"/>
    <lineage>
        <taxon>Eukaryota</taxon>
        <taxon>Fungi</taxon>
        <taxon>Dikarya</taxon>
        <taxon>Ascomycota</taxon>
        <taxon>Pezizomycotina</taxon>
        <taxon>Sordariomycetes</taxon>
        <taxon>Hypocreomycetidae</taxon>
        <taxon>Hypocreales</taxon>
        <taxon>Nectriaceae</taxon>
        <taxon>Fusarium</taxon>
        <taxon>Fusarium fujikuroi species complex</taxon>
    </lineage>
</organism>
<dbReference type="InterPro" id="IPR033121">
    <property type="entry name" value="PEPTIDASE_A1"/>
</dbReference>
<evidence type="ECO:0000313" key="3">
    <source>
        <dbReference type="EMBL" id="KAF5252857.1"/>
    </source>
</evidence>
<dbReference type="Pfam" id="PF00026">
    <property type="entry name" value="Asp"/>
    <property type="match status" value="1"/>
</dbReference>
<evidence type="ECO:0000256" key="1">
    <source>
        <dbReference type="ARBA" id="ARBA00007447"/>
    </source>
</evidence>
<reference evidence="3 4" key="1">
    <citation type="journal article" date="2020" name="BMC Genomics">
        <title>Correction to: Identification and distribution of gene clusters required for synthesis of sphingolipid metabolism inhibitors in diverse species of the filamentous fungus Fusarium.</title>
        <authorList>
            <person name="Kim H.S."/>
            <person name="Lohmar J.M."/>
            <person name="Busman M."/>
            <person name="Brown D.W."/>
            <person name="Naumann T.A."/>
            <person name="Divon H.H."/>
            <person name="Lysoe E."/>
            <person name="Uhlig S."/>
            <person name="Proctor R.H."/>
        </authorList>
    </citation>
    <scope>NUCLEOTIDE SEQUENCE [LARGE SCALE GENOMIC DNA]</scope>
    <source>
        <strain evidence="3 4">NRRL 25214</strain>
    </source>
</reference>
<name>A0A8H4ZUZ1_9HYPO</name>
<accession>A0A8H4ZUZ1</accession>